<dbReference type="Gene3D" id="3.40.50.980">
    <property type="match status" value="6"/>
</dbReference>
<evidence type="ECO:0000256" key="5">
    <source>
        <dbReference type="ARBA" id="ARBA00022737"/>
    </source>
</evidence>
<dbReference type="InterPro" id="IPR025110">
    <property type="entry name" value="AMP-bd_C"/>
</dbReference>
<dbReference type="InterPro" id="IPR020845">
    <property type="entry name" value="AMP-binding_CS"/>
</dbReference>
<dbReference type="CDD" id="cd19531">
    <property type="entry name" value="LCL_NRPS-like"/>
    <property type="match status" value="2"/>
</dbReference>
<dbReference type="PROSITE" id="PS00012">
    <property type="entry name" value="PHOSPHOPANTETHEINE"/>
    <property type="match status" value="3"/>
</dbReference>
<dbReference type="SUPFAM" id="SSF52777">
    <property type="entry name" value="CoA-dependent acyltransferases"/>
    <property type="match status" value="10"/>
</dbReference>
<evidence type="ECO:0000313" key="11">
    <source>
        <dbReference type="Proteomes" id="UP000741013"/>
    </source>
</evidence>
<dbReference type="InterPro" id="IPR001242">
    <property type="entry name" value="Condensation_dom"/>
</dbReference>
<evidence type="ECO:0000259" key="8">
    <source>
        <dbReference type="PROSITE" id="PS50075"/>
    </source>
</evidence>
<dbReference type="CDD" id="cd19543">
    <property type="entry name" value="DCL_NRPS"/>
    <property type="match status" value="1"/>
</dbReference>
<dbReference type="Pfam" id="PF00668">
    <property type="entry name" value="Condensation"/>
    <property type="match status" value="5"/>
</dbReference>
<dbReference type="EMBL" id="JAGGMS010000001">
    <property type="protein sequence ID" value="MBP2181357.1"/>
    <property type="molecule type" value="Genomic_DNA"/>
</dbReference>
<evidence type="ECO:0000256" key="2">
    <source>
        <dbReference type="ARBA" id="ARBA00022450"/>
    </source>
</evidence>
<proteinExistence type="predicted"/>
<feature type="region of interest" description="C-terminal hotdog fold" evidence="7">
    <location>
        <begin position="128"/>
        <end position="272"/>
    </location>
</feature>
<feature type="region of interest" description="N-terminal hotdog fold" evidence="7">
    <location>
        <begin position="1"/>
        <end position="112"/>
    </location>
</feature>
<protein>
    <submittedName>
        <fullName evidence="10">Amino acid adenylation domain-containing protein/non-ribosomal peptide synthase protein (TIGR01720 family)</fullName>
    </submittedName>
</protein>
<evidence type="ECO:0000259" key="9">
    <source>
        <dbReference type="PROSITE" id="PS52019"/>
    </source>
</evidence>
<dbReference type="SUPFAM" id="SSF56801">
    <property type="entry name" value="Acetyl-CoA synthetase-like"/>
    <property type="match status" value="3"/>
</dbReference>
<dbReference type="SMART" id="SM00823">
    <property type="entry name" value="PKS_PP"/>
    <property type="match status" value="4"/>
</dbReference>
<dbReference type="InterPro" id="IPR049900">
    <property type="entry name" value="PKS_mFAS_DH"/>
</dbReference>
<reference evidence="10 11" key="1">
    <citation type="submission" date="2021-03" db="EMBL/GenBank/DDBJ databases">
        <title>Sequencing the genomes of 1000 actinobacteria strains.</title>
        <authorList>
            <person name="Klenk H.-P."/>
        </authorList>
    </citation>
    <scope>NUCLEOTIDE SEQUENCE [LARGE SCALE GENOMIC DNA]</scope>
    <source>
        <strain evidence="10 11">DSM 45510</strain>
    </source>
</reference>
<feature type="domain" description="Carrier" evidence="8">
    <location>
        <begin position="3862"/>
        <end position="3936"/>
    </location>
</feature>
<sequence>MRSLDRIETELDAESVPYLRELRLAGVPVVPSAVVLEIAGATAAIAEQGEAMVEVRLPEPVVHTDHDENSTVGLVADLYQNSTGAYGVRIHRADWARTVHVQALFAPGSSAEKTADPISLTDIRRRCVQPVSRAEFYADLADLGISCGPALGCVETAWRGSQEMLGAVRSAVSEAESELYRLHPVMLEAALQPAFALLSPRENGGWYLGGIDRFEIHREGATVAWTHVVRTDAGEDLPGMALFHIGLLDAEGYVVAELTGVRMRTFSAGELRPPRLAPPTGAEIREMAEDDRQHAIRAALHRWLAQVMRIDLDELDTGRELRSYGIDSFMGMELKALLQRHWEIDIPVTLLFDGRSVETLADDVALRFAGGLANRISRRDRGADEVSRLSRGQEALWSIHRFAAESGAYHVATALRILSPLDTDALEEAWRAVVSRHGLLGATFGEDDRGPFYRPGYAIDFQCVDAREQEDFERVLADEADRPFVLEDSVPVRLRVYQREDGESVLLICAHHIVVDMWSCVVLLEELALEYGGAAEAVRPAVEYADFVDWQRELLASPEGDRLWDYWRDRLSGDLPVLALPGDRPRPPVQSFRGASRVFGVGRELTERLKELGVRCGVTPFVVLLSAYQLLLHRETGQERVVVGSPISGRGRSELERTVGYFVNPVPLIADFAAGMSFEDVLAQVRDVVLGAFEHEDFPMAEMVERLAPERDSSYSPLYQTMFVMQRSQAFDQEGLAPLAVGAGSRLQVGESEAIELHSLVVEPVTVPRHWSMFDLTWMVAESEDGFLVSVDYNTDLFDESTVDRFLEHFRVLLDGVAAAPERGVDRVPLLAPAERDLMVRQWNDTAVDFGAAAAGRVHEGVWAAGACFPDATAVIAHDGQLTYRELLARSSRIGWWLREQGARPNQLVGICLEKCTDQVAAVLGVVASGAAYLPLDPGLPQARLAELIDLGEVTHVLTRSGLELPSGVTRLDLDIADLSEFSAEMPPVVQEPTDLAYVIFTSGSTGVPKGVMIDHLGVLNTVVDINQRFDVVPEDRVLGLASLSFDLSVYDIFGPLAVGAALVLPAPDGVKDPSHWVELIDRHQVTVWDSVPMLLQLLVEAPEASAQTLASLRIGLLSGDWIPVSLPDKVWALNPQMRLFSGGGATEASIWSISYPITHVDPSWTSIPYGRPLSNQRFYILNSAQEPCPVGVAGELCIGGIGVARGYWRDEERTNASFLPDPFSDDPRALLYRTGDLGRWRADGVIEFLGRVDHQVKIRGFRVELGEIDSVLSAHPAVDESVTVVHGGRLASYVVGTADPAELRDWVHSRLPEYMVPAGVTLLDRLPLSSNGKVDRSALPEPVWQAADEFVEARSEQERVLAAIWADVLGVERVGVRDNFFSLGGDSILSIQMVSRAAQHGIHLTPAQVFREQTVARLVEVAGAGPVVVAEQGPVVGPVELGPVQRWFFGLDLADRDHWNQTVMLESSVELDAERVAQALETVLDRHDVLRSRFTCENGQWQQEQLAEAAVKVVEGDPNLGLGLENGPLLQAAINGNTLTLACHHLVIDAVSWRFVVEDFERAYLGLGEPAAKTTSFREWTSRLAGYDATDQVEYWRQVLSTVSPLPADRTGDDVHGSAVTRRVLLSAASVLDAGRRLKARPDELVLTAWARALTDWTGREGVTVDVEAHGREALFDDVDLSRTAGWFTAIRPVHLPVGGADEIGALRAVKRSLRSAPDQGIGYGVLRFTTDLLPVAPPVPVLFNYLGQIDQAGEAFTLRYDPAANDAGYAPENRRHHTFEINAGLHQEQLLIDFTYSAGRHDAATIDALLEGVRRHLATLTEATRPAAIPEDFPLTQVTEAELERITADHGPIDDLYPATPMQQGLLFHTLSAPDSGVYIEQIRLRLSGELRVSTLCEAWERTVQRHPALRTALAWEDLDTPYQVVHARVAAPIVIEERDDLGDLLREDRTAGFTLSEAPVMRLRLVRTDAETWELVWSHHHVVLDGWSAALVLEDFFAVYRALVAGDEPPAVTAPSYRDYVAWLEAQDLGAAEEYWRTHLAGFIEPTRLGIEQVIASTARRPEAAESTVELPEDLSDRVREFARAHGLTLNTVLMGAWSLLLSRYSGQRDLVFGVTSAGRPAEVSEVERMIGLFINTLPTRVGVPAEQRVADWLRDLQRVETERRRHENTPLTKVHEWSDVAGGTPLFDHIFVVENYLLDESVFQVDEALRVSDHQSYEQTNYLLALVVEPLDRLTLRTRHDPDRLTADTVDRLLGHFAVLLDGLVAAPDRAVGEVPLLSAAERDQVVREWNDTDVDFGSAAAGCVHEGVWSAGARFPEATAVIAHDGQLTYGELLARSSRIGWWLREQGAQPNELVGVCLPKCADQVAAVLGVVASGAAYLPLDPGLPQARLAELMELGGVSKVLTASGVEVPTGVTRLDLDIADLAEFSAKMPPVVQAPTDLAYVIFTSGSTGVPKGVMIDHLGVLNTVVDINQRFEVTPEDRVLGLASLSFDLSVYDIFGPLAVGAALVLPAPDGVKDPSHWVELIDRHQVTVWDSVPMLLQLLVEAPEATSDKIRSLRVGLLSGDWIPVSLPDKVWALNPEMRIYSGGGATEASIWSISYPITHVDPSWTSIPYGRPLSNQRFYILNESQQVCPVGVAGELCIGGIGVARGYWGDEERTNASFLPDPFSDDPRALLYRTGDLGRWRADGVIEFLGRVDHQVKIRGFRVELGEIDSVLSAHPAVDESVTVVHGGRLASYVVAESADVFALQEWVRERLPEYMVPSGVTVLDRLPLSSNGKVDRSALPEPVWQSDGKFVEARSATEKALAAVWAEVLGVERVGIHDNFFTLGGDSILSIQMVSRAAQAGIHVTPAQVFREQTVARLAATVGGEHSAIRRRERAPGEASRLSRGQEALWSIYRFADESGAYHVATAMRVLSPLDVELLRTAWQSVVSRHSLLGAVFGEDDQGPYYRVDPNAAADFDVVDAREVAEFDGMVADEADRPFVLDGGAPVRLRVFERPDGESVLLICAHHIVVDLWSCVVLLEELALEYRGEATMPPPAVEYADFVDWQRELLAGADGERLWEYWRERLDGDLPVLALPADRPRPAVQSFRGANRVFTVGAEISEGLKELGARLGVTPFVVLLSAYQLFLHRETGQNRIVVGSPTAGRGQPEIDNVVGYFINPLPMVTDFTAEMSFEDTLRQVQEVVLGAFEHEDFPMAEMVERLAPERDSSYSPLYQTMFVMQRAQAFDNEGLAPLAVGAGNRLQVGEGEAIELHSLVVEPATVQRNWSMFDLTWMVAEAEDGFLVSVDYNTDLFDESTVDRFLEHFRVLLDGVVAAPDRAVGEVPLLTEAERHQLVHEWNDTEVDFGDAAAGCVHEGVWSAGARFPEATAVIAHDGELTYRELLARSSRIGWWLREQGARPNELVGICLPKCADQVAAVLGVVASGAAYLPLDPGLPQARLAELIELGGVTKVLTASEIEVPSGVTRLNLDVEELSEFSADMPEVVQAPTDLAYVIFTSGSTGVPKGVMIDHIGVLNTVVDINQRFDVTPEDRVLGLASLSFDLSVYDIFGPLAVGAALVLPAPDGVKDPSHWVQLVDRHEVTVWDSVPMLLQLLVEAPEANTATLASLRVGLLSGDWIPVSLPDKVWAINPDMMIYSGGGATEASIWSISYPITHVDPSWTSIPYGRPLSNQRFYILNEAQQVCPVGVAGELCIGGIGVARGYWRDEERTNASFLPDPFSDDPRALLYRTGDLGRWRADGVIEFLGRVDHQVKIRGFRVELGEIDSVLSAHPEVAESVTVVHGGRLASYVVADEVDLAEVREWVRQRLPEYMVPAGITVLDRLPLSANGKVDRSALPEPVWQAADEFVEARSDQERVLAAIWAEVLGLDEIGVLDNFFALGGDSILSIQMVSRAAQAGIHLTPAQVFREQTVARLVEVAGEGPVVVAEQGPVVGPVELGPVQRWFFGLELENQDHWNQGVVLDSRIELDPELVGQALGRVLAHHDVLRSRFAREGVEWVQEQLEADEVPVELVDGSGRDPDVVMAEAVKAAHSGLDIENGPLLRAVVVDLDDAQRLVLACHHLVIDAVSWRFLVEDFERAYTDQGEFPPKTTSFAEWTSRLREYDVSDQADYWREVASTITPLPVDRAGQDVQASAVTRRLVLPAEVTAGLVDSARRVKARTDELVLTACAQGLAEWSGRADITIDVEGHGREPLFDDIDLSRTAGWFTVIRPVHLPVGEAEAADAVRVVKQALRAAPDNGLGFGLLREELGLPDAPVLFNYLGQVDQQSTGDSAFRLLLDNPAWAGAAQAPENTRHHTLEINAGIHETELVLDLTYSTERHSDATAGELLDGIRRRLDALAGHEHADAAAAHTSDFPLAGLSQQALEDLMAKMEGNAGA</sequence>
<evidence type="ECO:0000256" key="3">
    <source>
        <dbReference type="ARBA" id="ARBA00022553"/>
    </source>
</evidence>
<dbReference type="InterPro" id="IPR000873">
    <property type="entry name" value="AMP-dep_synth/lig_dom"/>
</dbReference>
<dbReference type="InterPro" id="IPR006162">
    <property type="entry name" value="Ppantetheine_attach_site"/>
</dbReference>
<dbReference type="Gene3D" id="3.30.559.30">
    <property type="entry name" value="Nonribosomal peptide synthetase, condensation domain"/>
    <property type="match status" value="5"/>
</dbReference>
<dbReference type="PROSITE" id="PS52019">
    <property type="entry name" value="PKS_MFAS_DH"/>
    <property type="match status" value="1"/>
</dbReference>
<evidence type="ECO:0000256" key="1">
    <source>
        <dbReference type="ARBA" id="ARBA00001957"/>
    </source>
</evidence>
<feature type="domain" description="Carrier" evidence="8">
    <location>
        <begin position="1353"/>
        <end position="1427"/>
    </location>
</feature>
<dbReference type="Pfam" id="PF00501">
    <property type="entry name" value="AMP-binding"/>
    <property type="match status" value="3"/>
</dbReference>
<feature type="domain" description="PKS/mFAS DH" evidence="9">
    <location>
        <begin position="1"/>
        <end position="272"/>
    </location>
</feature>
<dbReference type="InterPro" id="IPR049551">
    <property type="entry name" value="PKS_DH_C"/>
</dbReference>
<dbReference type="InterPro" id="IPR023213">
    <property type="entry name" value="CAT-like_dom_sf"/>
</dbReference>
<evidence type="ECO:0000256" key="4">
    <source>
        <dbReference type="ARBA" id="ARBA00022679"/>
    </source>
</evidence>
<dbReference type="InterPro" id="IPR036736">
    <property type="entry name" value="ACP-like_sf"/>
</dbReference>
<dbReference type="Pfam" id="PF14765">
    <property type="entry name" value="PS-DH"/>
    <property type="match status" value="1"/>
</dbReference>
<dbReference type="SUPFAM" id="SSF47336">
    <property type="entry name" value="ACP-like"/>
    <property type="match status" value="4"/>
</dbReference>
<keyword evidence="5" id="KW-0677">Repeat</keyword>
<dbReference type="NCBIfam" id="TIGR01733">
    <property type="entry name" value="AA-adenyl-dom"/>
    <property type="match status" value="3"/>
</dbReference>
<keyword evidence="6" id="KW-0045">Antibiotic biosynthesis</keyword>
<comment type="caution">
    <text evidence="7">Lacks conserved residue(s) required for the propagation of feature annotation.</text>
</comment>
<dbReference type="Proteomes" id="UP000741013">
    <property type="component" value="Unassembled WGS sequence"/>
</dbReference>
<dbReference type="InterPro" id="IPR010071">
    <property type="entry name" value="AA_adenyl_dom"/>
</dbReference>
<keyword evidence="2" id="KW-0596">Phosphopantetheine</keyword>
<dbReference type="CDD" id="cd12114">
    <property type="entry name" value="A_NRPS_TlmIV_like"/>
    <property type="match status" value="3"/>
</dbReference>
<dbReference type="InterPro" id="IPR020806">
    <property type="entry name" value="PKS_PP-bd"/>
</dbReference>
<dbReference type="InterPro" id="IPR020807">
    <property type="entry name" value="PKS_DH"/>
</dbReference>
<dbReference type="CDD" id="cd19534">
    <property type="entry name" value="E_NRPS"/>
    <property type="match status" value="1"/>
</dbReference>
<feature type="domain" description="Carrier" evidence="8">
    <location>
        <begin position="290"/>
        <end position="368"/>
    </location>
</feature>
<dbReference type="NCBIfam" id="NF003417">
    <property type="entry name" value="PRK04813.1"/>
    <property type="match status" value="3"/>
</dbReference>
<dbReference type="Gene3D" id="1.10.1200.10">
    <property type="entry name" value="ACP-like"/>
    <property type="match status" value="4"/>
</dbReference>
<dbReference type="PANTHER" id="PTHR45527">
    <property type="entry name" value="NONRIBOSOMAL PEPTIDE SYNTHETASE"/>
    <property type="match status" value="1"/>
</dbReference>
<dbReference type="SMART" id="SM00826">
    <property type="entry name" value="PKS_DH"/>
    <property type="match status" value="1"/>
</dbReference>
<dbReference type="Gene3D" id="3.10.129.110">
    <property type="entry name" value="Polyketide synthase dehydratase"/>
    <property type="match status" value="1"/>
</dbReference>
<keyword evidence="3" id="KW-0597">Phosphoprotein</keyword>
<evidence type="ECO:0000256" key="6">
    <source>
        <dbReference type="ARBA" id="ARBA00023194"/>
    </source>
</evidence>
<keyword evidence="4" id="KW-0808">Transferase</keyword>
<dbReference type="InterPro" id="IPR010060">
    <property type="entry name" value="NRPS_synth"/>
</dbReference>
<evidence type="ECO:0000313" key="10">
    <source>
        <dbReference type="EMBL" id="MBP2181357.1"/>
    </source>
</evidence>
<dbReference type="Pfam" id="PF13193">
    <property type="entry name" value="AMP-binding_C"/>
    <property type="match status" value="3"/>
</dbReference>
<dbReference type="PROSITE" id="PS50075">
    <property type="entry name" value="CARRIER"/>
    <property type="match status" value="4"/>
</dbReference>
<dbReference type="PROSITE" id="PS00455">
    <property type="entry name" value="AMP_BINDING"/>
    <property type="match status" value="3"/>
</dbReference>
<dbReference type="NCBIfam" id="TIGR01720">
    <property type="entry name" value="NRPS-para261"/>
    <property type="match status" value="2"/>
</dbReference>
<dbReference type="Gene3D" id="2.30.38.10">
    <property type="entry name" value="Luciferase, Domain 3"/>
    <property type="match status" value="3"/>
</dbReference>
<keyword evidence="11" id="KW-1185">Reference proteome</keyword>
<dbReference type="InterPro" id="IPR042104">
    <property type="entry name" value="PKS_dehydratase_sf"/>
</dbReference>
<gene>
    <name evidence="10" type="ORF">JOM49_002883</name>
</gene>
<organism evidence="10 11">
    <name type="scientific">Amycolatopsis magusensis</name>
    <dbReference type="NCBI Taxonomy" id="882444"/>
    <lineage>
        <taxon>Bacteria</taxon>
        <taxon>Bacillati</taxon>
        <taxon>Actinomycetota</taxon>
        <taxon>Actinomycetes</taxon>
        <taxon>Pseudonocardiales</taxon>
        <taxon>Pseudonocardiaceae</taxon>
        <taxon>Amycolatopsis</taxon>
    </lineage>
</organism>
<dbReference type="InterPro" id="IPR045851">
    <property type="entry name" value="AMP-bd_C_sf"/>
</dbReference>
<evidence type="ECO:0000256" key="7">
    <source>
        <dbReference type="PROSITE-ProRule" id="PRU01363"/>
    </source>
</evidence>
<dbReference type="Pfam" id="PF00550">
    <property type="entry name" value="PP-binding"/>
    <property type="match status" value="4"/>
</dbReference>
<dbReference type="PANTHER" id="PTHR45527:SF1">
    <property type="entry name" value="FATTY ACID SYNTHASE"/>
    <property type="match status" value="1"/>
</dbReference>
<dbReference type="RefSeq" id="WP_209664790.1">
    <property type="nucleotide sequence ID" value="NZ_JAGGMS010000001.1"/>
</dbReference>
<comment type="cofactor">
    <cofactor evidence="1">
        <name>pantetheine 4'-phosphate</name>
        <dbReference type="ChEBI" id="CHEBI:47942"/>
    </cofactor>
</comment>
<feature type="domain" description="Carrier" evidence="8">
    <location>
        <begin position="2805"/>
        <end position="2879"/>
    </location>
</feature>
<comment type="caution">
    <text evidence="10">The sequence shown here is derived from an EMBL/GenBank/DDBJ whole genome shotgun (WGS) entry which is preliminary data.</text>
</comment>
<dbReference type="Gene3D" id="3.30.559.10">
    <property type="entry name" value="Chloramphenicol acetyltransferase-like domain"/>
    <property type="match status" value="5"/>
</dbReference>
<name>A0ABS4PPK7_9PSEU</name>
<dbReference type="InterPro" id="IPR009081">
    <property type="entry name" value="PP-bd_ACP"/>
</dbReference>
<accession>A0ABS4PPK7</accession>
<dbReference type="Gene3D" id="3.30.300.30">
    <property type="match status" value="3"/>
</dbReference>